<reference evidence="1" key="1">
    <citation type="submission" date="2014-11" db="EMBL/GenBank/DDBJ databases">
        <authorList>
            <person name="Amaro Gonzalez C."/>
        </authorList>
    </citation>
    <scope>NUCLEOTIDE SEQUENCE</scope>
</reference>
<dbReference type="EMBL" id="GBXM01079689">
    <property type="protein sequence ID" value="JAH28888.1"/>
    <property type="molecule type" value="Transcribed_RNA"/>
</dbReference>
<sequence length="37" mass="4162">MSQGWTLCPTLRYLKLQSKLGTDHSPPLARRSHITAP</sequence>
<proteinExistence type="predicted"/>
<organism evidence="1">
    <name type="scientific">Anguilla anguilla</name>
    <name type="common">European freshwater eel</name>
    <name type="synonym">Muraena anguilla</name>
    <dbReference type="NCBI Taxonomy" id="7936"/>
    <lineage>
        <taxon>Eukaryota</taxon>
        <taxon>Metazoa</taxon>
        <taxon>Chordata</taxon>
        <taxon>Craniata</taxon>
        <taxon>Vertebrata</taxon>
        <taxon>Euteleostomi</taxon>
        <taxon>Actinopterygii</taxon>
        <taxon>Neopterygii</taxon>
        <taxon>Teleostei</taxon>
        <taxon>Anguilliformes</taxon>
        <taxon>Anguillidae</taxon>
        <taxon>Anguilla</taxon>
    </lineage>
</organism>
<dbReference type="AlphaFoldDB" id="A0A0E9RKM8"/>
<evidence type="ECO:0000313" key="1">
    <source>
        <dbReference type="EMBL" id="JAH28888.1"/>
    </source>
</evidence>
<accession>A0A0E9RKM8</accession>
<reference evidence="1" key="2">
    <citation type="journal article" date="2015" name="Fish Shellfish Immunol.">
        <title>Early steps in the European eel (Anguilla anguilla)-Vibrio vulnificus interaction in the gills: Role of the RtxA13 toxin.</title>
        <authorList>
            <person name="Callol A."/>
            <person name="Pajuelo D."/>
            <person name="Ebbesson L."/>
            <person name="Teles M."/>
            <person name="MacKenzie S."/>
            <person name="Amaro C."/>
        </authorList>
    </citation>
    <scope>NUCLEOTIDE SEQUENCE</scope>
</reference>
<name>A0A0E9RKM8_ANGAN</name>
<protein>
    <submittedName>
        <fullName evidence="1">Uncharacterized protein</fullName>
    </submittedName>
</protein>